<dbReference type="RefSeq" id="WP_130502983.1">
    <property type="nucleotide sequence ID" value="NZ_SHLI01000001.1"/>
</dbReference>
<comment type="caution">
    <text evidence="1">The sequence shown here is derived from an EMBL/GenBank/DDBJ whole genome shotgun (WGS) entry which is preliminary data.</text>
</comment>
<protein>
    <submittedName>
        <fullName evidence="1">Uncharacterized protein</fullName>
    </submittedName>
</protein>
<dbReference type="AlphaFoldDB" id="A0A4Q8D0A1"/>
<organism evidence="1 2">
    <name type="scientific">Spiribacter vilamensis</name>
    <dbReference type="NCBI Taxonomy" id="531306"/>
    <lineage>
        <taxon>Bacteria</taxon>
        <taxon>Pseudomonadati</taxon>
        <taxon>Pseudomonadota</taxon>
        <taxon>Gammaproteobacteria</taxon>
        <taxon>Chromatiales</taxon>
        <taxon>Ectothiorhodospiraceae</taxon>
        <taxon>Spiribacter</taxon>
    </lineage>
</organism>
<reference evidence="1 2" key="1">
    <citation type="submission" date="2019-02" db="EMBL/GenBank/DDBJ databases">
        <title>Genomic Encyclopedia of Type Strains, Phase IV (KMG-IV): sequencing the most valuable type-strain genomes for metagenomic binning, comparative biology and taxonomic classification.</title>
        <authorList>
            <person name="Goeker M."/>
        </authorList>
    </citation>
    <scope>NUCLEOTIDE SEQUENCE [LARGE SCALE GENOMIC DNA]</scope>
    <source>
        <strain evidence="1 2">DSM 21056</strain>
    </source>
</reference>
<dbReference type="OrthoDB" id="1201035at2"/>
<evidence type="ECO:0000313" key="2">
    <source>
        <dbReference type="Proteomes" id="UP000292298"/>
    </source>
</evidence>
<gene>
    <name evidence="1" type="ORF">EV698_0953</name>
</gene>
<keyword evidence="2" id="KW-1185">Reference proteome</keyword>
<name>A0A4Q8D0A1_9GAMM</name>
<dbReference type="EMBL" id="SHLI01000001">
    <property type="protein sequence ID" value="RZU98694.1"/>
    <property type="molecule type" value="Genomic_DNA"/>
</dbReference>
<dbReference type="Proteomes" id="UP000292298">
    <property type="component" value="Unassembled WGS sequence"/>
</dbReference>
<sequence length="326" mass="34866">MGLFKFGEKDRDGRQKRIEHTGRYLRASRTGGVALRAHVKAAGINLTGNTSQGVRVSTRLAKNTQIAMQNGRFVLRGRYGSDAARFNLSKSGVSVSSKTGIGTVNWIRPGRSSAKFAGVQLRGQKAAAINGVYLVLAGIGWSAKLLGRGVAVVVQWGVGRWQQAQQARERIAFEMTEIAPAGERVLAAQDVDPTREPLRDLFAALIALTAVMGRGESTLDPAMASATVPDDPFTPSLLADVNVAARSLQDWLGDSRDSDDPAPILGVLHQIARAFADRVDDTMRTEAVFAIDDACLALGERTILQDAMLDVLVESLGVELTVAGES</sequence>
<proteinExistence type="predicted"/>
<accession>A0A4Q8D0A1</accession>
<evidence type="ECO:0000313" key="1">
    <source>
        <dbReference type="EMBL" id="RZU98694.1"/>
    </source>
</evidence>